<protein>
    <submittedName>
        <fullName evidence="2">VOC family protein</fullName>
    </submittedName>
</protein>
<evidence type="ECO:0000259" key="1">
    <source>
        <dbReference type="PROSITE" id="PS51819"/>
    </source>
</evidence>
<dbReference type="CDD" id="cd08357">
    <property type="entry name" value="VOC_like"/>
    <property type="match status" value="1"/>
</dbReference>
<dbReference type="SUPFAM" id="SSF54593">
    <property type="entry name" value="Glyoxalase/Bleomycin resistance protein/Dihydroxybiphenyl dioxygenase"/>
    <property type="match status" value="1"/>
</dbReference>
<dbReference type="PANTHER" id="PTHR39434">
    <property type="match status" value="1"/>
</dbReference>
<evidence type="ECO:0000313" key="2">
    <source>
        <dbReference type="EMBL" id="UVW34758.1"/>
    </source>
</evidence>
<dbReference type="Proteomes" id="UP001059934">
    <property type="component" value="Chromosome"/>
</dbReference>
<evidence type="ECO:0000313" key="3">
    <source>
        <dbReference type="Proteomes" id="UP001059934"/>
    </source>
</evidence>
<feature type="domain" description="VOC" evidence="1">
    <location>
        <begin position="9"/>
        <end position="136"/>
    </location>
</feature>
<dbReference type="Pfam" id="PF00903">
    <property type="entry name" value="Glyoxalase"/>
    <property type="match status" value="1"/>
</dbReference>
<accession>A0ABY5TLL9</accession>
<dbReference type="InterPro" id="IPR004360">
    <property type="entry name" value="Glyas_Fos-R_dOase_dom"/>
</dbReference>
<organism evidence="2 3">
    <name type="scientific">SAR92 clade bacterium H455</name>
    <dbReference type="NCBI Taxonomy" id="2974818"/>
    <lineage>
        <taxon>Bacteria</taxon>
        <taxon>Pseudomonadati</taxon>
        <taxon>Pseudomonadota</taxon>
        <taxon>Gammaproteobacteria</taxon>
        <taxon>Cellvibrionales</taxon>
        <taxon>Porticoccaceae</taxon>
        <taxon>SAR92 clade</taxon>
    </lineage>
</organism>
<dbReference type="Gene3D" id="3.10.180.10">
    <property type="entry name" value="2,3-Dihydroxybiphenyl 1,2-Dioxygenase, domain 1"/>
    <property type="match status" value="1"/>
</dbReference>
<dbReference type="EMBL" id="CP103416">
    <property type="protein sequence ID" value="UVW34758.1"/>
    <property type="molecule type" value="Genomic_DNA"/>
</dbReference>
<dbReference type="InterPro" id="IPR029068">
    <property type="entry name" value="Glyas_Bleomycin-R_OHBP_Dase"/>
</dbReference>
<dbReference type="PANTHER" id="PTHR39434:SF1">
    <property type="entry name" value="VOC DOMAIN-CONTAINING PROTEIN"/>
    <property type="match status" value="1"/>
</dbReference>
<keyword evidence="3" id="KW-1185">Reference proteome</keyword>
<sequence>MATKSESRPRFHLAFPVTDLEAARNFYVGILGCKTGRESDRWIDFDFFGHQLVAHLVEPQDHPSVTTNAVDGHAVPASHFGAILDWDQYQQFVLKLEQQGVEFVIEPYVRFEGRQGEQATLFIRDPSNNYLEFKAFRDIGMLFDKDLESY</sequence>
<dbReference type="InterPro" id="IPR037523">
    <property type="entry name" value="VOC_core"/>
</dbReference>
<gene>
    <name evidence="2" type="ORF">NYF23_12185</name>
</gene>
<proteinExistence type="predicted"/>
<name>A0ABY5TLL9_9GAMM</name>
<dbReference type="PROSITE" id="PS51819">
    <property type="entry name" value="VOC"/>
    <property type="match status" value="1"/>
</dbReference>
<reference evidence="2" key="1">
    <citation type="submission" date="2022-08" db="EMBL/GenBank/DDBJ databases">
        <title>Catabolic pathway analysis in culturable SAR92 clade bacteria reveals their overlooked roles in DMSP degradation in coastal seas.</title>
        <authorList>
            <person name="He X."/>
            <person name="Zhang X."/>
            <person name="Zhang Y."/>
        </authorList>
    </citation>
    <scope>NUCLEOTIDE SEQUENCE</scope>
    <source>
        <strain evidence="2">H455</strain>
    </source>
</reference>